<dbReference type="Proteomes" id="UP000821845">
    <property type="component" value="Chromosome 8"/>
</dbReference>
<gene>
    <name evidence="1" type="ORF">HPB50_027402</name>
</gene>
<keyword evidence="2" id="KW-1185">Reference proteome</keyword>
<reference evidence="1" key="1">
    <citation type="submission" date="2020-05" db="EMBL/GenBank/DDBJ databases">
        <title>Large-scale comparative analyses of tick genomes elucidate their genetic diversity and vector capacities.</title>
        <authorList>
            <person name="Jia N."/>
            <person name="Wang J."/>
            <person name="Shi W."/>
            <person name="Du L."/>
            <person name="Sun Y."/>
            <person name="Zhan W."/>
            <person name="Jiang J."/>
            <person name="Wang Q."/>
            <person name="Zhang B."/>
            <person name="Ji P."/>
            <person name="Sakyi L.B."/>
            <person name="Cui X."/>
            <person name="Yuan T."/>
            <person name="Jiang B."/>
            <person name="Yang W."/>
            <person name="Lam T.T.-Y."/>
            <person name="Chang Q."/>
            <person name="Ding S."/>
            <person name="Wang X."/>
            <person name="Zhu J."/>
            <person name="Ruan X."/>
            <person name="Zhao L."/>
            <person name="Wei J."/>
            <person name="Que T."/>
            <person name="Du C."/>
            <person name="Cheng J."/>
            <person name="Dai P."/>
            <person name="Han X."/>
            <person name="Huang E."/>
            <person name="Gao Y."/>
            <person name="Liu J."/>
            <person name="Shao H."/>
            <person name="Ye R."/>
            <person name="Li L."/>
            <person name="Wei W."/>
            <person name="Wang X."/>
            <person name="Wang C."/>
            <person name="Yang T."/>
            <person name="Huo Q."/>
            <person name="Li W."/>
            <person name="Guo W."/>
            <person name="Chen H."/>
            <person name="Zhou L."/>
            <person name="Ni X."/>
            <person name="Tian J."/>
            <person name="Zhou Y."/>
            <person name="Sheng Y."/>
            <person name="Liu T."/>
            <person name="Pan Y."/>
            <person name="Xia L."/>
            <person name="Li J."/>
            <person name="Zhao F."/>
            <person name="Cao W."/>
        </authorList>
    </citation>
    <scope>NUCLEOTIDE SEQUENCE</scope>
    <source>
        <strain evidence="1">Hyas-2018</strain>
    </source>
</reference>
<organism evidence="1 2">
    <name type="scientific">Hyalomma asiaticum</name>
    <name type="common">Tick</name>
    <dbReference type="NCBI Taxonomy" id="266040"/>
    <lineage>
        <taxon>Eukaryota</taxon>
        <taxon>Metazoa</taxon>
        <taxon>Ecdysozoa</taxon>
        <taxon>Arthropoda</taxon>
        <taxon>Chelicerata</taxon>
        <taxon>Arachnida</taxon>
        <taxon>Acari</taxon>
        <taxon>Parasitiformes</taxon>
        <taxon>Ixodida</taxon>
        <taxon>Ixodoidea</taxon>
        <taxon>Ixodidae</taxon>
        <taxon>Hyalomminae</taxon>
        <taxon>Hyalomma</taxon>
    </lineage>
</organism>
<sequence>MEQATELGYFPPNATSALQPIDQGVVYFTKVAYRTRLTERLFFVVQEKLETKVSCGSSSGSSGTAKKRCNS</sequence>
<protein>
    <submittedName>
        <fullName evidence="1">Uncharacterized protein</fullName>
    </submittedName>
</protein>
<comment type="caution">
    <text evidence="1">The sequence shown here is derived from an EMBL/GenBank/DDBJ whole genome shotgun (WGS) entry which is preliminary data.</text>
</comment>
<evidence type="ECO:0000313" key="2">
    <source>
        <dbReference type="Proteomes" id="UP000821845"/>
    </source>
</evidence>
<accession>A0ACB7RX04</accession>
<evidence type="ECO:0000313" key="1">
    <source>
        <dbReference type="EMBL" id="KAH6925044.1"/>
    </source>
</evidence>
<dbReference type="EMBL" id="CM023488">
    <property type="protein sequence ID" value="KAH6925044.1"/>
    <property type="molecule type" value="Genomic_DNA"/>
</dbReference>
<proteinExistence type="predicted"/>
<name>A0ACB7RX04_HYAAI</name>